<protein>
    <submittedName>
        <fullName evidence="1">Uncharacterized protein</fullName>
    </submittedName>
</protein>
<proteinExistence type="predicted"/>
<dbReference type="EMBL" id="JAWDGP010001912">
    <property type="protein sequence ID" value="KAK3787050.1"/>
    <property type="molecule type" value="Genomic_DNA"/>
</dbReference>
<reference evidence="1" key="1">
    <citation type="journal article" date="2023" name="G3 (Bethesda)">
        <title>A reference genome for the long-term kleptoplast-retaining sea slug Elysia crispata morphotype clarki.</title>
        <authorList>
            <person name="Eastman K.E."/>
            <person name="Pendleton A.L."/>
            <person name="Shaikh M.A."/>
            <person name="Suttiyut T."/>
            <person name="Ogas R."/>
            <person name="Tomko P."/>
            <person name="Gavelis G."/>
            <person name="Widhalm J.R."/>
            <person name="Wisecaver J.H."/>
        </authorList>
    </citation>
    <scope>NUCLEOTIDE SEQUENCE</scope>
    <source>
        <strain evidence="1">ECLA1</strain>
    </source>
</reference>
<evidence type="ECO:0000313" key="1">
    <source>
        <dbReference type="EMBL" id="KAK3787050.1"/>
    </source>
</evidence>
<comment type="caution">
    <text evidence="1">The sequence shown here is derived from an EMBL/GenBank/DDBJ whole genome shotgun (WGS) entry which is preliminary data.</text>
</comment>
<keyword evidence="2" id="KW-1185">Reference proteome</keyword>
<gene>
    <name evidence="1" type="ORF">RRG08_037327</name>
</gene>
<dbReference type="Proteomes" id="UP001283361">
    <property type="component" value="Unassembled WGS sequence"/>
</dbReference>
<organism evidence="1 2">
    <name type="scientific">Elysia crispata</name>
    <name type="common">lettuce slug</name>
    <dbReference type="NCBI Taxonomy" id="231223"/>
    <lineage>
        <taxon>Eukaryota</taxon>
        <taxon>Metazoa</taxon>
        <taxon>Spiralia</taxon>
        <taxon>Lophotrochozoa</taxon>
        <taxon>Mollusca</taxon>
        <taxon>Gastropoda</taxon>
        <taxon>Heterobranchia</taxon>
        <taxon>Euthyneura</taxon>
        <taxon>Panpulmonata</taxon>
        <taxon>Sacoglossa</taxon>
        <taxon>Placobranchoidea</taxon>
        <taxon>Plakobranchidae</taxon>
        <taxon>Elysia</taxon>
    </lineage>
</organism>
<sequence>MVLYTPGYGTLYAWRIWYSIRLVNMAVMYTCRPSSCLPRVHHLSQPVATPGPTATPRSTAPVRCSGFPRKGHAQMGSVGEAFSSKLYTLKHGIWNGRSLALERDEGEQAPFLADFTKMRFTGRSTQDVHGFYRHVDLSLNNSRRPRILQACRLETEQLKTSTDLQACRLETEQLKTSKDLTSMST</sequence>
<accession>A0AAE1DYJ7</accession>
<name>A0AAE1DYJ7_9GAST</name>
<evidence type="ECO:0000313" key="2">
    <source>
        <dbReference type="Proteomes" id="UP001283361"/>
    </source>
</evidence>
<dbReference type="AlphaFoldDB" id="A0AAE1DYJ7"/>